<name>A0ABY8FY58_9ACTO</name>
<accession>A0ABY8FY58</accession>
<keyword evidence="5" id="KW-1185">Reference proteome</keyword>
<keyword evidence="1 3" id="KW-0456">Lyase</keyword>
<evidence type="ECO:0000313" key="4">
    <source>
        <dbReference type="EMBL" id="WFM83451.1"/>
    </source>
</evidence>
<dbReference type="InterPro" id="IPR002220">
    <property type="entry name" value="DapA-like"/>
</dbReference>
<dbReference type="PROSITE" id="PS00666">
    <property type="entry name" value="DHDPS_2"/>
    <property type="match status" value="1"/>
</dbReference>
<dbReference type="PANTHER" id="PTHR12128:SF28">
    <property type="entry name" value="2-DEHYDRO-3-DEOXY-D-GLUCONATE ALDOLASE YAGE-RELATED"/>
    <property type="match status" value="1"/>
</dbReference>
<dbReference type="Proteomes" id="UP001215216">
    <property type="component" value="Chromosome"/>
</dbReference>
<evidence type="ECO:0000313" key="5">
    <source>
        <dbReference type="Proteomes" id="UP001215216"/>
    </source>
</evidence>
<dbReference type="PANTHER" id="PTHR12128">
    <property type="entry name" value="DIHYDRODIPICOLINATE SYNTHASE"/>
    <property type="match status" value="1"/>
</dbReference>
<dbReference type="SUPFAM" id="SSF51569">
    <property type="entry name" value="Aldolase"/>
    <property type="match status" value="1"/>
</dbReference>
<keyword evidence="2" id="KW-0704">Schiff base</keyword>
<dbReference type="RefSeq" id="WP_278012846.1">
    <property type="nucleotide sequence ID" value="NZ_CP121208.1"/>
</dbReference>
<dbReference type="InterPro" id="IPR020625">
    <property type="entry name" value="Schiff_base-form_aldolases_AS"/>
</dbReference>
<gene>
    <name evidence="4" type="ORF">P7079_00275</name>
</gene>
<dbReference type="CDD" id="cd00408">
    <property type="entry name" value="DHDPS-like"/>
    <property type="match status" value="1"/>
</dbReference>
<dbReference type="SMART" id="SM01130">
    <property type="entry name" value="DHDPS"/>
    <property type="match status" value="1"/>
</dbReference>
<proteinExistence type="inferred from homology"/>
<dbReference type="InterPro" id="IPR013785">
    <property type="entry name" value="Aldolase_TIM"/>
</dbReference>
<dbReference type="Gene3D" id="3.20.20.70">
    <property type="entry name" value="Aldolase class I"/>
    <property type="match status" value="1"/>
</dbReference>
<sequence>MMERMMPGVYCPTITITDENGNIDYEKWGQHLDHLIDAGISGILVFGSIGEFYAFSLEEKKKAVDFAARHVARRVPLYVGVGDTKIECVIEFAQYCEKLDVSGIVVISPYYFGPSALAAETFFTQVAQATQLPVVLYNFPDRTGSDLSPELVAKLAKECPNIVAVKDTVDTISHTRAMINQTPSDFDVFSGFDEYYLVNRISGGSGIISGLTNVEPETFVALHRAYEAGDFAQVVSCGQRVSHLMSIYSATDLFISAIKGAVKAKGLEISTTIAQPAVQLTEEQLRNIEQIIS</sequence>
<dbReference type="PRINTS" id="PR00146">
    <property type="entry name" value="DHPICSNTHASE"/>
</dbReference>
<protein>
    <submittedName>
        <fullName evidence="4">Dihydrodipicolinate synthase family protein</fullName>
    </submittedName>
</protein>
<dbReference type="PIRSF" id="PIRSF001365">
    <property type="entry name" value="DHDPS"/>
    <property type="match status" value="1"/>
</dbReference>
<organism evidence="4 5">
    <name type="scientific">Arcanobacterium canis</name>
    <dbReference type="NCBI Taxonomy" id="999183"/>
    <lineage>
        <taxon>Bacteria</taxon>
        <taxon>Bacillati</taxon>
        <taxon>Actinomycetota</taxon>
        <taxon>Actinomycetes</taxon>
        <taxon>Actinomycetales</taxon>
        <taxon>Actinomycetaceae</taxon>
        <taxon>Arcanobacterium</taxon>
    </lineage>
</organism>
<evidence type="ECO:0000256" key="2">
    <source>
        <dbReference type="ARBA" id="ARBA00023270"/>
    </source>
</evidence>
<evidence type="ECO:0000256" key="3">
    <source>
        <dbReference type="PIRNR" id="PIRNR001365"/>
    </source>
</evidence>
<evidence type="ECO:0000256" key="1">
    <source>
        <dbReference type="ARBA" id="ARBA00023239"/>
    </source>
</evidence>
<comment type="similarity">
    <text evidence="3">Belongs to the DapA family.</text>
</comment>
<reference evidence="4 5" key="1">
    <citation type="submission" date="2023-03" db="EMBL/GenBank/DDBJ databases">
        <title>Complete genome of Arcanobacterium canis strain DSM 25104 isolated in 2010 from a canine otitis externa in Germany.</title>
        <authorList>
            <person name="Borowiak M."/>
            <person name="Kreitlow A."/>
            <person name="Malorny B."/>
            <person name="Laemmler C."/>
            <person name="Prenger-Berninghoff E."/>
            <person name="Ploetz M."/>
            <person name="Abdulmawjood A."/>
        </authorList>
    </citation>
    <scope>NUCLEOTIDE SEQUENCE [LARGE SCALE GENOMIC DNA]</scope>
    <source>
        <strain evidence="4 5">DSM 25104</strain>
    </source>
</reference>
<dbReference type="Pfam" id="PF00701">
    <property type="entry name" value="DHDPS"/>
    <property type="match status" value="1"/>
</dbReference>
<dbReference type="EMBL" id="CP121208">
    <property type="protein sequence ID" value="WFM83451.1"/>
    <property type="molecule type" value="Genomic_DNA"/>
</dbReference>